<organism evidence="2 3">
    <name type="scientific">Atta colombica</name>
    <dbReference type="NCBI Taxonomy" id="520822"/>
    <lineage>
        <taxon>Eukaryota</taxon>
        <taxon>Metazoa</taxon>
        <taxon>Ecdysozoa</taxon>
        <taxon>Arthropoda</taxon>
        <taxon>Hexapoda</taxon>
        <taxon>Insecta</taxon>
        <taxon>Pterygota</taxon>
        <taxon>Neoptera</taxon>
        <taxon>Endopterygota</taxon>
        <taxon>Hymenoptera</taxon>
        <taxon>Apocrita</taxon>
        <taxon>Aculeata</taxon>
        <taxon>Formicoidea</taxon>
        <taxon>Formicidae</taxon>
        <taxon>Myrmicinae</taxon>
        <taxon>Atta</taxon>
    </lineage>
</organism>
<proteinExistence type="predicted"/>
<protein>
    <submittedName>
        <fullName evidence="2">Protein roadkill</fullName>
    </submittedName>
</protein>
<dbReference type="AlphaFoldDB" id="A0A195BB47"/>
<sequence>MCPVVGYSVNDKSPLADLDTLLSTPAGPGLSHVRMALARGRRGEYYDDGGGDGDGGGGGGGGGGRGGGKAWRRERRKEGCPSPRWQPSASRVQGRTSPLRVCFPSSVMDDEGPLGIQNSHSLLPDSHYKETRRKVPLKIILSLAFAFLGPCRFLSATTVIKKKKDEISKEMKNALFFFFFNKNYRLAVSDCAPQTSRVSSNLHSSSSMAVSRVPSPPPPEVNTPVAENWCYTQVRFVVGGSLSSAGASPRFNDRFTCAEIHPVTVSGGNC</sequence>
<gene>
    <name evidence="2" type="ORF">ALC53_07769</name>
</gene>
<evidence type="ECO:0000313" key="2">
    <source>
        <dbReference type="EMBL" id="KYM81776.1"/>
    </source>
</evidence>
<evidence type="ECO:0000256" key="1">
    <source>
        <dbReference type="SAM" id="MobiDB-lite"/>
    </source>
</evidence>
<dbReference type="Proteomes" id="UP000078540">
    <property type="component" value="Unassembled WGS sequence"/>
</dbReference>
<keyword evidence="3" id="KW-1185">Reference proteome</keyword>
<name>A0A195BB47_9HYME</name>
<accession>A0A195BB47</accession>
<feature type="compositionally biased region" description="Gly residues" evidence="1">
    <location>
        <begin position="52"/>
        <end position="69"/>
    </location>
</feature>
<reference evidence="2 3" key="1">
    <citation type="submission" date="2015-09" db="EMBL/GenBank/DDBJ databases">
        <title>Atta colombica WGS genome.</title>
        <authorList>
            <person name="Nygaard S."/>
            <person name="Hu H."/>
            <person name="Boomsma J."/>
            <person name="Zhang G."/>
        </authorList>
    </citation>
    <scope>NUCLEOTIDE SEQUENCE [LARGE SCALE GENOMIC DNA]</scope>
    <source>
        <strain evidence="2">Treedump-2</strain>
        <tissue evidence="2">Whole body</tissue>
    </source>
</reference>
<dbReference type="EMBL" id="KQ976529">
    <property type="protein sequence ID" value="KYM81776.1"/>
    <property type="molecule type" value="Genomic_DNA"/>
</dbReference>
<feature type="region of interest" description="Disordered" evidence="1">
    <location>
        <begin position="47"/>
        <end position="91"/>
    </location>
</feature>
<dbReference type="STRING" id="520822.A0A195BB47"/>
<evidence type="ECO:0000313" key="3">
    <source>
        <dbReference type="Proteomes" id="UP000078540"/>
    </source>
</evidence>